<keyword evidence="3" id="KW-0274">FAD</keyword>
<dbReference type="InterPro" id="IPR016166">
    <property type="entry name" value="FAD-bd_PCMH"/>
</dbReference>
<reference evidence="7 8" key="1">
    <citation type="journal article" date="2021" name="Nat. Commun.">
        <title>Genetic determinants of endophytism in the Arabidopsis root mycobiome.</title>
        <authorList>
            <person name="Mesny F."/>
            <person name="Miyauchi S."/>
            <person name="Thiergart T."/>
            <person name="Pickel B."/>
            <person name="Atanasova L."/>
            <person name="Karlsson M."/>
            <person name="Huettel B."/>
            <person name="Barry K.W."/>
            <person name="Haridas S."/>
            <person name="Chen C."/>
            <person name="Bauer D."/>
            <person name="Andreopoulos W."/>
            <person name="Pangilinan J."/>
            <person name="LaButti K."/>
            <person name="Riley R."/>
            <person name="Lipzen A."/>
            <person name="Clum A."/>
            <person name="Drula E."/>
            <person name="Henrissat B."/>
            <person name="Kohler A."/>
            <person name="Grigoriev I.V."/>
            <person name="Martin F.M."/>
            <person name="Hacquard S."/>
        </authorList>
    </citation>
    <scope>NUCLEOTIDE SEQUENCE [LARGE SCALE GENOMIC DNA]</scope>
    <source>
        <strain evidence="7 8">MPI-SDFR-AT-0080</strain>
    </source>
</reference>
<evidence type="ECO:0000259" key="6">
    <source>
        <dbReference type="PROSITE" id="PS51387"/>
    </source>
</evidence>
<evidence type="ECO:0000256" key="1">
    <source>
        <dbReference type="ARBA" id="ARBA00005466"/>
    </source>
</evidence>
<comment type="caution">
    <text evidence="7">The sequence shown here is derived from an EMBL/GenBank/DDBJ whole genome shotgun (WGS) entry which is preliminary data.</text>
</comment>
<dbReference type="Pfam" id="PF01565">
    <property type="entry name" value="FAD_binding_4"/>
    <property type="match status" value="1"/>
</dbReference>
<feature type="chain" id="PRO_5046692916" evidence="5">
    <location>
        <begin position="23"/>
        <end position="570"/>
    </location>
</feature>
<feature type="signal peptide" evidence="5">
    <location>
        <begin position="1"/>
        <end position="22"/>
    </location>
</feature>
<feature type="domain" description="FAD-binding PCMH-type" evidence="6">
    <location>
        <begin position="114"/>
        <end position="296"/>
    </location>
</feature>
<dbReference type="InterPro" id="IPR012951">
    <property type="entry name" value="BBE"/>
</dbReference>
<dbReference type="SUPFAM" id="SSF56176">
    <property type="entry name" value="FAD-binding/transporter-associated domain-like"/>
    <property type="match status" value="1"/>
</dbReference>
<comment type="similarity">
    <text evidence="1">Belongs to the oxygen-dependent FAD-linked oxidoreductase family.</text>
</comment>
<evidence type="ECO:0000256" key="4">
    <source>
        <dbReference type="ARBA" id="ARBA00023002"/>
    </source>
</evidence>
<proteinExistence type="inferred from homology"/>
<organism evidence="7 8">
    <name type="scientific">Macrophomina phaseolina</name>
    <dbReference type="NCBI Taxonomy" id="35725"/>
    <lineage>
        <taxon>Eukaryota</taxon>
        <taxon>Fungi</taxon>
        <taxon>Dikarya</taxon>
        <taxon>Ascomycota</taxon>
        <taxon>Pezizomycotina</taxon>
        <taxon>Dothideomycetes</taxon>
        <taxon>Dothideomycetes incertae sedis</taxon>
        <taxon>Botryosphaeriales</taxon>
        <taxon>Botryosphaeriaceae</taxon>
        <taxon>Macrophomina</taxon>
    </lineage>
</organism>
<evidence type="ECO:0000313" key="7">
    <source>
        <dbReference type="EMBL" id="KAH7054323.1"/>
    </source>
</evidence>
<dbReference type="InterPro" id="IPR016164">
    <property type="entry name" value="FAD-linked_Oxase-like_C"/>
</dbReference>
<dbReference type="Gene3D" id="3.30.465.10">
    <property type="match status" value="2"/>
</dbReference>
<keyword evidence="5" id="KW-0732">Signal</keyword>
<dbReference type="Pfam" id="PF08031">
    <property type="entry name" value="BBE"/>
    <property type="match status" value="1"/>
</dbReference>
<dbReference type="InterPro" id="IPR006094">
    <property type="entry name" value="Oxid_FAD_bind_N"/>
</dbReference>
<dbReference type="InterPro" id="IPR050432">
    <property type="entry name" value="FAD-linked_Oxidoreductases_BP"/>
</dbReference>
<gene>
    <name evidence="7" type="ORF">B0J12DRAFT_597330</name>
</gene>
<evidence type="ECO:0000256" key="3">
    <source>
        <dbReference type="ARBA" id="ARBA00022827"/>
    </source>
</evidence>
<dbReference type="PANTHER" id="PTHR13878">
    <property type="entry name" value="GULONOLACTONE OXIDASE"/>
    <property type="match status" value="1"/>
</dbReference>
<dbReference type="Proteomes" id="UP000774617">
    <property type="component" value="Unassembled WGS sequence"/>
</dbReference>
<keyword evidence="4" id="KW-0560">Oxidoreductase</keyword>
<keyword evidence="8" id="KW-1185">Reference proteome</keyword>
<evidence type="ECO:0000313" key="8">
    <source>
        <dbReference type="Proteomes" id="UP000774617"/>
    </source>
</evidence>
<dbReference type="InterPro" id="IPR036318">
    <property type="entry name" value="FAD-bd_PCMH-like_sf"/>
</dbReference>
<dbReference type="SUPFAM" id="SSF55103">
    <property type="entry name" value="FAD-linked oxidases, C-terminal domain"/>
    <property type="match status" value="1"/>
</dbReference>
<dbReference type="PROSITE" id="PS51387">
    <property type="entry name" value="FAD_PCMH"/>
    <property type="match status" value="1"/>
</dbReference>
<name>A0ABQ8GFA0_9PEZI</name>
<keyword evidence="2" id="KW-0285">Flavoprotein</keyword>
<protein>
    <submittedName>
        <fullName evidence="7">FAD binding domain protein</fullName>
    </submittedName>
</protein>
<evidence type="ECO:0000256" key="2">
    <source>
        <dbReference type="ARBA" id="ARBA00022630"/>
    </source>
</evidence>
<sequence>MFHPAILTGFIVGSFAVQQAAGLSATNATCKCIPGDACWPNAQDWADFNATIGGKLVTPRQLASVCHNPDFDQAACDYVRKEWTQPWLHDDSSSSVMAAAVANRSCDPFTARELPCEPGDSVTYSVNATDALDFAKAISFARAKNIRLVIRNTGHDYLGKSTGKWALSVWTHHMKNTEYLQYNSTFYSGPAIRLGAGIQVEEAYVAARAHNSLVVGGDCDTVGVVGGYLQGGGHSALSSMYGMAADHVLEWEVVDGTGELLRASPTHNPDLYWALSGGGGGTYGIVASVVVKLHEDVPMTGVQLQFNLDPQRQDAFHSAVSRYHELVPSITAAKGMGIAEVTKDTFLLTPLSLPNGTSSEAEALLEPLLKELDEQGLEYMLNITEHSTWLEYWQELIKPNPTQRVQNAQYGGWMIPRSVLDQNNSGLQSAIRQVTDAGCVFVGLALNVSLPKGSVVQNSILPSWREAALNVILSTSWPERAELSQMQVMAERMTQTCVPALAKLAPEAGAYLNEADPNQPDWKKAFYGANYDRLLAIKEKYDPHHLFYGTTAVGSDFYSIDEAGRLCRAT</sequence>
<accession>A0ABQ8GFA0</accession>
<evidence type="ECO:0000256" key="5">
    <source>
        <dbReference type="SAM" id="SignalP"/>
    </source>
</evidence>
<dbReference type="PANTHER" id="PTHR13878:SF91">
    <property type="entry name" value="FAD BINDING DOMAIN PROTEIN (AFU_ORTHOLOGUE AFUA_6G12070)-RELATED"/>
    <property type="match status" value="1"/>
</dbReference>
<dbReference type="EMBL" id="JAGTJR010000009">
    <property type="protein sequence ID" value="KAH7054323.1"/>
    <property type="molecule type" value="Genomic_DNA"/>
</dbReference>
<dbReference type="InterPro" id="IPR016169">
    <property type="entry name" value="FAD-bd_PCMH_sub2"/>
</dbReference>